<evidence type="ECO:0000259" key="5">
    <source>
        <dbReference type="PROSITE" id="PS50977"/>
    </source>
</evidence>
<gene>
    <name evidence="6" type="ORF">DFP95_13041</name>
</gene>
<dbReference type="PANTHER" id="PTHR30055:SF151">
    <property type="entry name" value="TRANSCRIPTIONAL REGULATORY PROTEIN"/>
    <property type="match status" value="1"/>
</dbReference>
<dbReference type="GO" id="GO:0003700">
    <property type="term" value="F:DNA-binding transcription factor activity"/>
    <property type="evidence" value="ECO:0007669"/>
    <property type="project" value="TreeGrafter"/>
</dbReference>
<dbReference type="InterPro" id="IPR041478">
    <property type="entry name" value="TetR_C_27"/>
</dbReference>
<accession>A0A3D9HTJ0</accession>
<protein>
    <submittedName>
        <fullName evidence="6">TetR family transcriptional regulator</fullName>
    </submittedName>
</protein>
<keyword evidence="1" id="KW-0805">Transcription regulation</keyword>
<dbReference type="InterPro" id="IPR001647">
    <property type="entry name" value="HTH_TetR"/>
</dbReference>
<dbReference type="SUPFAM" id="SSF46689">
    <property type="entry name" value="Homeodomain-like"/>
    <property type="match status" value="1"/>
</dbReference>
<evidence type="ECO:0000256" key="3">
    <source>
        <dbReference type="ARBA" id="ARBA00023163"/>
    </source>
</evidence>
<organism evidence="6 7">
    <name type="scientific">Cohnella lupini</name>
    <dbReference type="NCBI Taxonomy" id="1294267"/>
    <lineage>
        <taxon>Bacteria</taxon>
        <taxon>Bacillati</taxon>
        <taxon>Bacillota</taxon>
        <taxon>Bacilli</taxon>
        <taxon>Bacillales</taxon>
        <taxon>Paenibacillaceae</taxon>
        <taxon>Cohnella</taxon>
    </lineage>
</organism>
<dbReference type="AlphaFoldDB" id="A0A3D9HTJ0"/>
<dbReference type="EMBL" id="QRDY01000030">
    <property type="protein sequence ID" value="RED52834.1"/>
    <property type="molecule type" value="Genomic_DNA"/>
</dbReference>
<evidence type="ECO:0000313" key="7">
    <source>
        <dbReference type="Proteomes" id="UP000256869"/>
    </source>
</evidence>
<evidence type="ECO:0000313" key="6">
    <source>
        <dbReference type="EMBL" id="RED52834.1"/>
    </source>
</evidence>
<dbReference type="Pfam" id="PF17935">
    <property type="entry name" value="TetR_C_27"/>
    <property type="match status" value="1"/>
</dbReference>
<sequence>MNPSGLDKEIILNAAEEAIRRFGPSKTNITDIAKILKVSHAAIYRHYENKAVLLEAVTERWLSRVSRPLEPIMKENNDPEAKLRCYLKTLCQNKRSSVIEDPEMFENFAILTQNSKEALSTHVEQLFAQLEEIIRKGMETGVFETDDPREMAVTVFTATSRFHYPAFAKEWENPNIESLVNSVIDLILNGVKKRN</sequence>
<dbReference type="InterPro" id="IPR036271">
    <property type="entry name" value="Tet_transcr_reg_TetR-rel_C_sf"/>
</dbReference>
<dbReference type="PRINTS" id="PR00455">
    <property type="entry name" value="HTHTETR"/>
</dbReference>
<dbReference type="InterPro" id="IPR050109">
    <property type="entry name" value="HTH-type_TetR-like_transc_reg"/>
</dbReference>
<dbReference type="PROSITE" id="PS50977">
    <property type="entry name" value="HTH_TETR_2"/>
    <property type="match status" value="1"/>
</dbReference>
<feature type="DNA-binding region" description="H-T-H motif" evidence="4">
    <location>
        <begin position="28"/>
        <end position="47"/>
    </location>
</feature>
<evidence type="ECO:0000256" key="2">
    <source>
        <dbReference type="ARBA" id="ARBA00023125"/>
    </source>
</evidence>
<evidence type="ECO:0000256" key="4">
    <source>
        <dbReference type="PROSITE-ProRule" id="PRU00335"/>
    </source>
</evidence>
<keyword evidence="7" id="KW-1185">Reference proteome</keyword>
<dbReference type="InterPro" id="IPR009057">
    <property type="entry name" value="Homeodomain-like_sf"/>
</dbReference>
<feature type="domain" description="HTH tetR-type" evidence="5">
    <location>
        <begin position="5"/>
        <end position="65"/>
    </location>
</feature>
<evidence type="ECO:0000256" key="1">
    <source>
        <dbReference type="ARBA" id="ARBA00023015"/>
    </source>
</evidence>
<dbReference type="Proteomes" id="UP000256869">
    <property type="component" value="Unassembled WGS sequence"/>
</dbReference>
<reference evidence="6 7" key="1">
    <citation type="submission" date="2018-07" db="EMBL/GenBank/DDBJ databases">
        <title>Genomic Encyclopedia of Type Strains, Phase III (KMG-III): the genomes of soil and plant-associated and newly described type strains.</title>
        <authorList>
            <person name="Whitman W."/>
        </authorList>
    </citation>
    <scope>NUCLEOTIDE SEQUENCE [LARGE SCALE GENOMIC DNA]</scope>
    <source>
        <strain evidence="6 7">CECT 8236</strain>
    </source>
</reference>
<comment type="caution">
    <text evidence="6">The sequence shown here is derived from an EMBL/GenBank/DDBJ whole genome shotgun (WGS) entry which is preliminary data.</text>
</comment>
<dbReference type="Pfam" id="PF00440">
    <property type="entry name" value="TetR_N"/>
    <property type="match status" value="1"/>
</dbReference>
<proteinExistence type="predicted"/>
<dbReference type="Gene3D" id="1.10.357.10">
    <property type="entry name" value="Tetracycline Repressor, domain 2"/>
    <property type="match status" value="1"/>
</dbReference>
<keyword evidence="2 4" id="KW-0238">DNA-binding</keyword>
<dbReference type="PANTHER" id="PTHR30055">
    <property type="entry name" value="HTH-TYPE TRANSCRIPTIONAL REGULATOR RUTR"/>
    <property type="match status" value="1"/>
</dbReference>
<keyword evidence="3" id="KW-0804">Transcription</keyword>
<dbReference type="GO" id="GO:0000976">
    <property type="term" value="F:transcription cis-regulatory region binding"/>
    <property type="evidence" value="ECO:0007669"/>
    <property type="project" value="TreeGrafter"/>
</dbReference>
<name>A0A3D9HTJ0_9BACL</name>
<dbReference type="SUPFAM" id="SSF48498">
    <property type="entry name" value="Tetracyclin repressor-like, C-terminal domain"/>
    <property type="match status" value="1"/>
</dbReference>